<dbReference type="AlphaFoldDB" id="A0AA85FWY6"/>
<dbReference type="Proteomes" id="UP000050792">
    <property type="component" value="Unassembled WGS sequence"/>
</dbReference>
<reference evidence="1" key="1">
    <citation type="submission" date="2022-06" db="EMBL/GenBank/DDBJ databases">
        <authorList>
            <person name="Berger JAMES D."/>
            <person name="Berger JAMES D."/>
        </authorList>
    </citation>
    <scope>NUCLEOTIDE SEQUENCE [LARGE SCALE GENOMIC DNA]</scope>
</reference>
<keyword evidence="1" id="KW-1185">Reference proteome</keyword>
<dbReference type="WBParaSite" id="SRDH1_68310.1">
    <property type="protein sequence ID" value="SRDH1_68310.1"/>
    <property type="gene ID" value="SRDH1_68310"/>
</dbReference>
<sequence length="166" mass="19544">MQFIIYAYIIFAIVKLPELDKEAQIAEDEAQKVINEITDQWGNHNISFVIECQKLYYESEQGITLLTDVIGYVKSNLVDISSILKENYTELIDCFQEQIKQYQKDKDNRAGFACYDDMSLDLFQSVSLLDGKLVDLYKRKAEFSKYLFYRRFSLDVARKLKQQMKN</sequence>
<evidence type="ECO:0000313" key="2">
    <source>
        <dbReference type="WBParaSite" id="SRDH1_68310.1"/>
    </source>
</evidence>
<name>A0AA85FWY6_9TREM</name>
<proteinExistence type="predicted"/>
<evidence type="ECO:0000313" key="1">
    <source>
        <dbReference type="Proteomes" id="UP000050792"/>
    </source>
</evidence>
<reference evidence="2" key="2">
    <citation type="submission" date="2023-11" db="UniProtKB">
        <authorList>
            <consortium name="WormBaseParasite"/>
        </authorList>
    </citation>
    <scope>IDENTIFICATION</scope>
</reference>
<accession>A0AA85FWY6</accession>
<protein>
    <submittedName>
        <fullName evidence="2">Uncharacterized protein</fullName>
    </submittedName>
</protein>
<organism evidence="1 2">
    <name type="scientific">Schistosoma rodhaini</name>
    <dbReference type="NCBI Taxonomy" id="6188"/>
    <lineage>
        <taxon>Eukaryota</taxon>
        <taxon>Metazoa</taxon>
        <taxon>Spiralia</taxon>
        <taxon>Lophotrochozoa</taxon>
        <taxon>Platyhelminthes</taxon>
        <taxon>Trematoda</taxon>
        <taxon>Digenea</taxon>
        <taxon>Strigeidida</taxon>
        <taxon>Schistosomatoidea</taxon>
        <taxon>Schistosomatidae</taxon>
        <taxon>Schistosoma</taxon>
    </lineage>
</organism>